<evidence type="ECO:0000256" key="15">
    <source>
        <dbReference type="ARBA" id="ARBA00048238"/>
    </source>
</evidence>
<dbReference type="InterPro" id="IPR017953">
    <property type="entry name" value="Carbohydrate_kinase_pred_CS"/>
</dbReference>
<comment type="similarity">
    <text evidence="17">Belongs to the NnrD/CARKD family.</text>
</comment>
<evidence type="ECO:0000256" key="12">
    <source>
        <dbReference type="ARBA" id="ARBA00023239"/>
    </source>
</evidence>
<feature type="binding site" evidence="17">
    <location>
        <begin position="408"/>
        <end position="412"/>
    </location>
    <ligand>
        <name>AMP</name>
        <dbReference type="ChEBI" id="CHEBI:456215"/>
    </ligand>
</feature>
<evidence type="ECO:0000256" key="4">
    <source>
        <dbReference type="ARBA" id="ARBA00009524"/>
    </source>
</evidence>
<dbReference type="PROSITE" id="PS01050">
    <property type="entry name" value="YJEF_C_2"/>
    <property type="match status" value="1"/>
</dbReference>
<evidence type="ECO:0000256" key="5">
    <source>
        <dbReference type="ARBA" id="ARBA00022723"/>
    </source>
</evidence>
<evidence type="ECO:0000256" key="13">
    <source>
        <dbReference type="ARBA" id="ARBA00023268"/>
    </source>
</evidence>
<evidence type="ECO:0000256" key="10">
    <source>
        <dbReference type="ARBA" id="ARBA00023027"/>
    </source>
</evidence>
<comment type="similarity">
    <text evidence="18">Belongs to the NnrE/AIBP family.</text>
</comment>
<feature type="binding site" evidence="18">
    <location>
        <position position="164"/>
    </location>
    <ligand>
        <name>(6S)-NADPHX</name>
        <dbReference type="ChEBI" id="CHEBI:64076"/>
    </ligand>
</feature>
<feature type="binding site" evidence="17">
    <location>
        <position position="371"/>
    </location>
    <ligand>
        <name>(6S)-NADPHX</name>
        <dbReference type="ChEBI" id="CHEBI:64076"/>
    </ligand>
</feature>
<keyword evidence="8 17" id="KW-0521">NADP</keyword>
<dbReference type="GO" id="GO:0052855">
    <property type="term" value="F:ADP-dependent NAD(P)H-hydrate dehydratase activity"/>
    <property type="evidence" value="ECO:0007669"/>
    <property type="project" value="UniProtKB-UniRule"/>
</dbReference>
<dbReference type="RefSeq" id="WP_125468893.1">
    <property type="nucleotide sequence ID" value="NZ_FXAM01000001.1"/>
</dbReference>
<keyword evidence="13" id="KW-0511">Multifunctional enzyme</keyword>
<evidence type="ECO:0000256" key="7">
    <source>
        <dbReference type="ARBA" id="ARBA00022840"/>
    </source>
</evidence>
<dbReference type="GO" id="GO:0110051">
    <property type="term" value="P:metabolite repair"/>
    <property type="evidence" value="ECO:0007669"/>
    <property type="project" value="TreeGrafter"/>
</dbReference>
<dbReference type="GO" id="GO:0005524">
    <property type="term" value="F:ATP binding"/>
    <property type="evidence" value="ECO:0007669"/>
    <property type="project" value="UniProtKB-UniRule"/>
</dbReference>
<evidence type="ECO:0000256" key="2">
    <source>
        <dbReference type="ARBA" id="ARBA00000909"/>
    </source>
</evidence>
<accession>A0A1Y6CW07</accession>
<dbReference type="PIRSF" id="PIRSF017184">
    <property type="entry name" value="Nnr"/>
    <property type="match status" value="1"/>
</dbReference>
<keyword evidence="7 17" id="KW-0067">ATP-binding</keyword>
<reference evidence="22 23" key="1">
    <citation type="submission" date="2016-12" db="EMBL/GenBank/DDBJ databases">
        <authorList>
            <person name="Song W.-J."/>
            <person name="Kurnit D.M."/>
        </authorList>
    </citation>
    <scope>NUCLEOTIDE SEQUENCE [LARGE SCALE GENOMIC DNA]</scope>
    <source>
        <strain evidence="22 23">175</strain>
    </source>
</reference>
<proteinExistence type="inferred from homology"/>
<evidence type="ECO:0000256" key="8">
    <source>
        <dbReference type="ARBA" id="ARBA00022857"/>
    </source>
</evidence>
<feature type="binding site" evidence="18">
    <location>
        <begin position="67"/>
        <end position="71"/>
    </location>
    <ligand>
        <name>(6S)-NADPHX</name>
        <dbReference type="ChEBI" id="CHEBI:64076"/>
    </ligand>
</feature>
<dbReference type="HAMAP" id="MF_01966">
    <property type="entry name" value="NADHX_epimerase"/>
    <property type="match status" value="1"/>
</dbReference>
<comment type="caution">
    <text evidence="18">Lacks conserved residue(s) required for the propagation of feature annotation.</text>
</comment>
<keyword evidence="6 17" id="KW-0547">Nucleotide-binding</keyword>
<gene>
    <name evidence="17" type="primary">nnrD</name>
    <name evidence="18" type="synonym">nnrE</name>
    <name evidence="22" type="ORF">SAMN02949497_2185</name>
</gene>
<evidence type="ECO:0000256" key="9">
    <source>
        <dbReference type="ARBA" id="ARBA00022958"/>
    </source>
</evidence>
<feature type="binding site" evidence="17">
    <location>
        <position position="437"/>
    </location>
    <ligand>
        <name>AMP</name>
        <dbReference type="ChEBI" id="CHEBI:456215"/>
    </ligand>
</feature>
<dbReference type="GO" id="GO:0052856">
    <property type="term" value="F:NAD(P)HX epimerase activity"/>
    <property type="evidence" value="ECO:0007669"/>
    <property type="project" value="UniProtKB-UniRule"/>
</dbReference>
<dbReference type="Pfam" id="PF03853">
    <property type="entry name" value="YjeF_N"/>
    <property type="match status" value="1"/>
</dbReference>
<keyword evidence="11 18" id="KW-0413">Isomerase</keyword>
<dbReference type="STRING" id="1760988.SAMN02949497_2185"/>
<dbReference type="PROSITE" id="PS51385">
    <property type="entry name" value="YJEF_N"/>
    <property type="match status" value="1"/>
</dbReference>
<comment type="cofactor">
    <cofactor evidence="17">
        <name>Mg(2+)</name>
        <dbReference type="ChEBI" id="CHEBI:18420"/>
    </cofactor>
</comment>
<keyword evidence="12 17" id="KW-0456">Lyase</keyword>
<feature type="binding site" evidence="18">
    <location>
        <begin position="135"/>
        <end position="141"/>
    </location>
    <ligand>
        <name>(6S)-NADPHX</name>
        <dbReference type="ChEBI" id="CHEBI:64076"/>
    </ligand>
</feature>
<feature type="binding site" evidence="17">
    <location>
        <position position="438"/>
    </location>
    <ligand>
        <name>(6S)-NADPHX</name>
        <dbReference type="ChEBI" id="CHEBI:64076"/>
    </ligand>
</feature>
<evidence type="ECO:0000259" key="20">
    <source>
        <dbReference type="PROSITE" id="PS51383"/>
    </source>
</evidence>
<comment type="similarity">
    <text evidence="4 19">In the C-terminal section; belongs to the NnrD/CARKD family.</text>
</comment>
<dbReference type="EC" id="5.1.99.6" evidence="19"/>
<dbReference type="OrthoDB" id="9806925at2"/>
<organism evidence="22 23">
    <name type="scientific">Methylomagnum ishizawai</name>
    <dbReference type="NCBI Taxonomy" id="1760988"/>
    <lineage>
        <taxon>Bacteria</taxon>
        <taxon>Pseudomonadati</taxon>
        <taxon>Pseudomonadota</taxon>
        <taxon>Gammaproteobacteria</taxon>
        <taxon>Methylococcales</taxon>
        <taxon>Methylococcaceae</taxon>
        <taxon>Methylomagnum</taxon>
    </lineage>
</organism>
<dbReference type="EMBL" id="FXAM01000001">
    <property type="protein sequence ID" value="SMF94849.1"/>
    <property type="molecule type" value="Genomic_DNA"/>
</dbReference>
<evidence type="ECO:0000256" key="1">
    <source>
        <dbReference type="ARBA" id="ARBA00000013"/>
    </source>
</evidence>
<dbReference type="InterPro" id="IPR004443">
    <property type="entry name" value="YjeF_N_dom"/>
</dbReference>
<dbReference type="HAMAP" id="MF_01965">
    <property type="entry name" value="NADHX_dehydratase"/>
    <property type="match status" value="1"/>
</dbReference>
<evidence type="ECO:0000256" key="3">
    <source>
        <dbReference type="ARBA" id="ARBA00006001"/>
    </source>
</evidence>
<dbReference type="Gene3D" id="3.40.50.10260">
    <property type="entry name" value="YjeF N-terminal domain"/>
    <property type="match status" value="1"/>
</dbReference>
<comment type="cofactor">
    <cofactor evidence="18 19">
        <name>K(+)</name>
        <dbReference type="ChEBI" id="CHEBI:29103"/>
    </cofactor>
    <text evidence="18 19">Binds 1 potassium ion per subunit.</text>
</comment>
<comment type="function">
    <text evidence="17">Catalyzes the dehydration of the S-form of NAD(P)HX at the expense of ADP, which is converted to AMP. Together with NAD(P)HX epimerase, which catalyzes the epimerization of the S- and R-forms, the enzyme allows the repair of both epimers of NAD(P)HX, a damaged form of NAD(P)H that is a result of enzymatic or heat-dependent hydration.</text>
</comment>
<dbReference type="Pfam" id="PF01256">
    <property type="entry name" value="Carb_kinase"/>
    <property type="match status" value="1"/>
</dbReference>
<comment type="catalytic activity">
    <reaction evidence="1 18 19">
        <text>(6R)-NADHX = (6S)-NADHX</text>
        <dbReference type="Rhea" id="RHEA:32215"/>
        <dbReference type="ChEBI" id="CHEBI:64074"/>
        <dbReference type="ChEBI" id="CHEBI:64075"/>
        <dbReference type="EC" id="5.1.99.6"/>
    </reaction>
</comment>
<comment type="catalytic activity">
    <reaction evidence="15 17 19">
        <text>(6S)-NADHX + ADP = AMP + phosphate + NADH + H(+)</text>
        <dbReference type="Rhea" id="RHEA:32223"/>
        <dbReference type="ChEBI" id="CHEBI:15378"/>
        <dbReference type="ChEBI" id="CHEBI:43474"/>
        <dbReference type="ChEBI" id="CHEBI:57945"/>
        <dbReference type="ChEBI" id="CHEBI:64074"/>
        <dbReference type="ChEBI" id="CHEBI:456215"/>
        <dbReference type="ChEBI" id="CHEBI:456216"/>
        <dbReference type="EC" id="4.2.1.136"/>
    </reaction>
</comment>
<keyword evidence="9 18" id="KW-0630">Potassium</keyword>
<protein>
    <recommendedName>
        <fullName evidence="19">Bifunctional NAD(P)H-hydrate repair enzyme</fullName>
    </recommendedName>
    <alternativeName>
        <fullName evidence="19">Nicotinamide nucleotide repair protein</fullName>
    </alternativeName>
    <domain>
        <recommendedName>
            <fullName evidence="19">ADP-dependent (S)-NAD(P)H-hydrate dehydratase</fullName>
            <ecNumber evidence="19">4.2.1.136</ecNumber>
        </recommendedName>
        <alternativeName>
            <fullName evidence="19">ADP-dependent NAD(P)HX dehydratase</fullName>
        </alternativeName>
    </domain>
    <domain>
        <recommendedName>
            <fullName evidence="19">NAD(P)H-hydrate epimerase</fullName>
            <ecNumber evidence="19">5.1.99.6</ecNumber>
        </recommendedName>
    </domain>
</protein>
<dbReference type="SUPFAM" id="SSF64153">
    <property type="entry name" value="YjeF N-terminal domain-like"/>
    <property type="match status" value="1"/>
</dbReference>
<evidence type="ECO:0000256" key="14">
    <source>
        <dbReference type="ARBA" id="ARBA00025153"/>
    </source>
</evidence>
<dbReference type="PANTHER" id="PTHR12592">
    <property type="entry name" value="ATP-DEPENDENT (S)-NAD(P)H-HYDRATE DEHYDRATASE FAMILY MEMBER"/>
    <property type="match status" value="1"/>
</dbReference>
<dbReference type="InterPro" id="IPR000631">
    <property type="entry name" value="CARKD"/>
</dbReference>
<dbReference type="InterPro" id="IPR030677">
    <property type="entry name" value="Nnr"/>
</dbReference>
<evidence type="ECO:0000256" key="19">
    <source>
        <dbReference type="PIRNR" id="PIRNR017184"/>
    </source>
</evidence>
<comment type="subunit">
    <text evidence="17">Homotetramer.</text>
</comment>
<evidence type="ECO:0000313" key="23">
    <source>
        <dbReference type="Proteomes" id="UP000192923"/>
    </source>
</evidence>
<feature type="binding site" evidence="18">
    <location>
        <position position="131"/>
    </location>
    <ligand>
        <name>K(+)</name>
        <dbReference type="ChEBI" id="CHEBI:29103"/>
    </ligand>
</feature>
<dbReference type="Proteomes" id="UP000192923">
    <property type="component" value="Unassembled WGS sequence"/>
</dbReference>
<evidence type="ECO:0000259" key="21">
    <source>
        <dbReference type="PROSITE" id="PS51385"/>
    </source>
</evidence>
<dbReference type="PANTHER" id="PTHR12592:SF0">
    <property type="entry name" value="ATP-DEPENDENT (S)-NAD(P)H-HYDRATE DEHYDRATASE"/>
    <property type="match status" value="1"/>
</dbReference>
<sequence length="495" mass="51536">MIQTQPRTLPKELHRAQEVRAMDRYAIDILGIPGLELMRRAGAAAFAALCERWPTARTLSAICGAGNNGGDAYVVARLAHEAGWDVRVYPVAPLAGLKGDALAAYQEYRTAGGAVLDFIPADFEGAEILVDGLFGTGLDREVEGLFAEVIRAVNRFRGKVLALDIPSGLCADTGAALGVAVRAAVTVSFIGLKQGLCTGEGLEYAGELVFADLETPPMVKHAVKPSALLLPPLAQGLPPRPRYAHKGHFGHVLVLGGEQGYSGAARLAAEAAARVGAGLVSLGTRPQHAAFLNLDRPELMCHGVTRRDEAQDLLGRATVAAVGPGLGRSDWAALLLDAAIDSGLPLVVDADALNLLAAQPRRCERWVLTPHPGEAGRLLGTGTAAVQRDRYAAARALQDRYGGVVVLKGSGTLIVGADELPRVCIAGNPGMASGGMGDVLTGVVAGLLAQGLEPLEAATLGVRLHAAAGDEAARDGERGLLAGDLMAPLRRWVNR</sequence>
<dbReference type="PROSITE" id="PS51383">
    <property type="entry name" value="YJEF_C_3"/>
    <property type="match status" value="1"/>
</dbReference>
<comment type="catalytic activity">
    <reaction evidence="16 17 19">
        <text>(6S)-NADPHX + ADP = AMP + phosphate + NADPH + H(+)</text>
        <dbReference type="Rhea" id="RHEA:32235"/>
        <dbReference type="ChEBI" id="CHEBI:15378"/>
        <dbReference type="ChEBI" id="CHEBI:43474"/>
        <dbReference type="ChEBI" id="CHEBI:57783"/>
        <dbReference type="ChEBI" id="CHEBI:64076"/>
        <dbReference type="ChEBI" id="CHEBI:456215"/>
        <dbReference type="ChEBI" id="CHEBI:456216"/>
        <dbReference type="EC" id="4.2.1.136"/>
    </reaction>
</comment>
<dbReference type="GO" id="GO:0046872">
    <property type="term" value="F:metal ion binding"/>
    <property type="evidence" value="ECO:0007669"/>
    <property type="project" value="UniProtKB-UniRule"/>
</dbReference>
<comment type="function">
    <text evidence="14 19">Bifunctional enzyme that catalyzes the epimerization of the S- and R-forms of NAD(P)HX and the dehydration of the S-form of NAD(P)HX at the expense of ADP, which is converted to AMP. This allows the repair of both epimers of NAD(P)HX, a damaged form of NAD(P)H that is a result of enzymatic or heat-dependent hydration.</text>
</comment>
<dbReference type="NCBIfam" id="TIGR00196">
    <property type="entry name" value="yjeF_cterm"/>
    <property type="match status" value="1"/>
</dbReference>
<comment type="function">
    <text evidence="18">Catalyzes the epimerization of the S- and R-forms of NAD(P)HX, a damaged form of NAD(P)H that is a result of enzymatic or heat-dependent hydration. This is a prerequisite for the S-specific NAD(P)H-hydrate dehydratase to allow the repair of both epimers of NAD(P)HX.</text>
</comment>
<keyword evidence="5 18" id="KW-0479">Metal-binding</keyword>
<evidence type="ECO:0000256" key="18">
    <source>
        <dbReference type="HAMAP-Rule" id="MF_01966"/>
    </source>
</evidence>
<comment type="catalytic activity">
    <reaction evidence="2 18 19">
        <text>(6R)-NADPHX = (6S)-NADPHX</text>
        <dbReference type="Rhea" id="RHEA:32227"/>
        <dbReference type="ChEBI" id="CHEBI:64076"/>
        <dbReference type="ChEBI" id="CHEBI:64077"/>
        <dbReference type="EC" id="5.1.99.6"/>
    </reaction>
</comment>
<feature type="binding site" evidence="18">
    <location>
        <position position="68"/>
    </location>
    <ligand>
        <name>K(+)</name>
        <dbReference type="ChEBI" id="CHEBI:29103"/>
    </ligand>
</feature>
<dbReference type="InterPro" id="IPR036652">
    <property type="entry name" value="YjeF_N_dom_sf"/>
</dbReference>
<dbReference type="SUPFAM" id="SSF53613">
    <property type="entry name" value="Ribokinase-like"/>
    <property type="match status" value="1"/>
</dbReference>
<dbReference type="AlphaFoldDB" id="A0A1Y6CW07"/>
<feature type="binding site" evidence="18">
    <location>
        <position position="167"/>
    </location>
    <ligand>
        <name>K(+)</name>
        <dbReference type="ChEBI" id="CHEBI:29103"/>
    </ligand>
</feature>
<evidence type="ECO:0000256" key="6">
    <source>
        <dbReference type="ARBA" id="ARBA00022741"/>
    </source>
</evidence>
<evidence type="ECO:0000256" key="16">
    <source>
        <dbReference type="ARBA" id="ARBA00049209"/>
    </source>
</evidence>
<name>A0A1Y6CW07_9GAMM</name>
<dbReference type="EC" id="4.2.1.136" evidence="19"/>
<keyword evidence="23" id="KW-1185">Reference proteome</keyword>
<evidence type="ECO:0000256" key="11">
    <source>
        <dbReference type="ARBA" id="ARBA00023235"/>
    </source>
</evidence>
<dbReference type="GO" id="GO:0046496">
    <property type="term" value="P:nicotinamide nucleotide metabolic process"/>
    <property type="evidence" value="ECO:0007669"/>
    <property type="project" value="UniProtKB-UniRule"/>
</dbReference>
<dbReference type="CDD" id="cd01171">
    <property type="entry name" value="YXKO-related"/>
    <property type="match status" value="1"/>
</dbReference>
<comment type="similarity">
    <text evidence="3 19">In the N-terminal section; belongs to the NnrE/AIBP family.</text>
</comment>
<evidence type="ECO:0000313" key="22">
    <source>
        <dbReference type="EMBL" id="SMF94849.1"/>
    </source>
</evidence>
<dbReference type="Gene3D" id="3.40.1190.20">
    <property type="match status" value="1"/>
</dbReference>
<feature type="binding site" evidence="17">
    <location>
        <position position="264"/>
    </location>
    <ligand>
        <name>(6S)-NADPHX</name>
        <dbReference type="ChEBI" id="CHEBI:64076"/>
    </ligand>
</feature>
<keyword evidence="10 17" id="KW-0520">NAD</keyword>
<dbReference type="NCBIfam" id="TIGR00197">
    <property type="entry name" value="yjeF_nterm"/>
    <property type="match status" value="1"/>
</dbReference>
<evidence type="ECO:0000256" key="17">
    <source>
        <dbReference type="HAMAP-Rule" id="MF_01965"/>
    </source>
</evidence>
<feature type="binding site" evidence="17">
    <location>
        <position position="325"/>
    </location>
    <ligand>
        <name>(6S)-NADPHX</name>
        <dbReference type="ChEBI" id="CHEBI:64076"/>
    </ligand>
</feature>
<feature type="domain" description="YjeF N-terminal" evidence="21">
    <location>
        <begin position="19"/>
        <end position="221"/>
    </location>
</feature>
<feature type="domain" description="YjeF C-terminal" evidence="20">
    <location>
        <begin position="229"/>
        <end position="495"/>
    </location>
</feature>
<dbReference type="InterPro" id="IPR029056">
    <property type="entry name" value="Ribokinase-like"/>
</dbReference>